<name>H6RHZ0_9BACT</name>
<proteinExistence type="predicted"/>
<protein>
    <recommendedName>
        <fullName evidence="2">DUF2946 domain-containing protein</fullName>
    </recommendedName>
</protein>
<accession>H6RHZ0</accession>
<sequence length="109" mass="12167">MYLKSQIGKNVGAILLLLAIMLPSAVQFSHMIEGHEGVACNDQSTHIHKTEKTCEICAFQLTSLSYDIVKYPDFLLLQISVKLSTIFTPLQFHHSTLTNKQLRAPPVLS</sequence>
<evidence type="ECO:0008006" key="2">
    <source>
        <dbReference type="Google" id="ProtNLM"/>
    </source>
</evidence>
<reference evidence="1" key="2">
    <citation type="submission" date="2012-02" db="EMBL/GenBank/DDBJ databases">
        <authorList>
            <person name="Genoscope - CEA"/>
        </authorList>
    </citation>
    <scope>NUCLEOTIDE SEQUENCE</scope>
</reference>
<organism evidence="1">
    <name type="scientific">uncultured Flavobacteriia bacterium</name>
    <dbReference type="NCBI Taxonomy" id="212695"/>
    <lineage>
        <taxon>Bacteria</taxon>
        <taxon>Pseudomonadati</taxon>
        <taxon>Bacteroidota</taxon>
        <taxon>Flavobacteriia</taxon>
        <taxon>environmental samples</taxon>
    </lineage>
</organism>
<reference evidence="1" key="1">
    <citation type="journal article" date="2012" name="Environ. Microbiol.">
        <title>Genomic content of uncultured Bacteroidetes from contrasting oceanic provinces in the North Atlantic Ocean.</title>
        <authorList>
            <person name="Gomez-Pereira P.R."/>
            <person name="Schuler M."/>
            <person name="Fuchs B.M."/>
            <person name="Bennke C."/>
            <person name="Teeling H."/>
            <person name="Waldmann J."/>
            <person name="Richter M."/>
            <person name="Barbe V."/>
            <person name="Bataille E."/>
            <person name="Glockner F.O."/>
            <person name="Amann R."/>
        </authorList>
    </citation>
    <scope>NUCLEOTIDE SEQUENCE</scope>
</reference>
<dbReference type="AlphaFoldDB" id="H6RHZ0"/>
<dbReference type="EMBL" id="FO117614">
    <property type="protein sequence ID" value="CCG00651.1"/>
    <property type="molecule type" value="Genomic_DNA"/>
</dbReference>
<gene>
    <name evidence="1" type="ORF">VIS_S3DLC50017</name>
</gene>
<evidence type="ECO:0000313" key="1">
    <source>
        <dbReference type="EMBL" id="CCG00651.1"/>
    </source>
</evidence>